<dbReference type="OrthoDB" id="213434at2"/>
<dbReference type="Pfam" id="PF05345">
    <property type="entry name" value="He_PIG"/>
    <property type="match status" value="1"/>
</dbReference>
<dbReference type="Gene3D" id="3.30.70.60">
    <property type="match status" value="1"/>
</dbReference>
<feature type="coiled-coil region" evidence="1">
    <location>
        <begin position="33"/>
        <end position="60"/>
    </location>
</feature>
<dbReference type="CDD" id="cd11304">
    <property type="entry name" value="Cadherin_repeat"/>
    <property type="match status" value="1"/>
</dbReference>
<dbReference type="InterPro" id="IPR014717">
    <property type="entry name" value="Transl_elong_EF1B/ribsomal_bS6"/>
</dbReference>
<evidence type="ECO:0000313" key="4">
    <source>
        <dbReference type="EMBL" id="QDT23564.1"/>
    </source>
</evidence>
<dbReference type="InterPro" id="IPR013783">
    <property type="entry name" value="Ig-like_fold"/>
</dbReference>
<dbReference type="GO" id="GO:0007156">
    <property type="term" value="P:homophilic cell adhesion via plasma membrane adhesion molecules"/>
    <property type="evidence" value="ECO:0007669"/>
    <property type="project" value="InterPro"/>
</dbReference>
<dbReference type="Proteomes" id="UP000320421">
    <property type="component" value="Chromosome"/>
</dbReference>
<keyword evidence="1" id="KW-0175">Coiled coil</keyword>
<evidence type="ECO:0000313" key="5">
    <source>
        <dbReference type="Proteomes" id="UP000320421"/>
    </source>
</evidence>
<dbReference type="PROSITE" id="PS50268">
    <property type="entry name" value="CADHERIN_2"/>
    <property type="match status" value="1"/>
</dbReference>
<dbReference type="AlphaFoldDB" id="A0A517PW09"/>
<feature type="domain" description="Cadherin" evidence="3">
    <location>
        <begin position="470"/>
        <end position="544"/>
    </location>
</feature>
<name>A0A517PW09_9PLAN</name>
<dbReference type="InterPro" id="IPR002126">
    <property type="entry name" value="Cadherin-like_dom"/>
</dbReference>
<keyword evidence="5" id="KW-1185">Reference proteome</keyword>
<feature type="transmembrane region" description="Helical" evidence="2">
    <location>
        <begin position="7"/>
        <end position="25"/>
    </location>
</feature>
<dbReference type="GO" id="GO:0016020">
    <property type="term" value="C:membrane"/>
    <property type="evidence" value="ECO:0007669"/>
    <property type="project" value="InterPro"/>
</dbReference>
<accession>A0A517PW09</accession>
<sequence>MQKREKILAAIFGTIILVWLGMPVINSTFIEPVQTRQNQLKVLNQQIDQKENKELELLRSARQLGDWVAHSLPPDEHDAQRLYLEWLSDVAELSGITNLKLSPGRRIREGKTYIAIQVSLEGTATYAQLAQFLLHFYQTDLRQNIINLELDSTGTAKADQLEVKLTAEGLALSKARPREQLFPRTRLSESLNFDATSLKLNGAGEFPNETPFRVRINQEFLTVNAIKGDTWTVTRGTSQTVPARYEAGTPVELAPMNQTAEGSTKLQQTLTQDAQLLKVLSDRYFPSGESFLIKIDNEILNVSSRTSTEWTVQRGVLDTRPASHNKGAAVTQVPEYLQALYDYQQIADNSPFAKPVPDKVYQLELRDIGKQTLIRGNSLDLSLPLAGINPSQSAPKISVKSDLLGIVAQAGKLQWAPATEQKTGTFPVTITATQGDQKVERTFEIEFMEKNTAPKLETVSTVTAYQTRPLTLQVKATDSDQPAQKLMFELESGAPEGMRINSQTGELTWTPSVATEMKEYPVTVKVTDSGIPSASSTQKLTVNVTLDDAFFTFLTGSIELDGRRIAWIRNRATNEKREVKEGDSIDVADLHAVVKTITDQHIILEIDGKPWMLSLGENFRSLRNLASVPVLN</sequence>
<evidence type="ECO:0000259" key="3">
    <source>
        <dbReference type="PROSITE" id="PS50268"/>
    </source>
</evidence>
<keyword evidence="2" id="KW-0472">Membrane</keyword>
<evidence type="ECO:0000256" key="2">
    <source>
        <dbReference type="SAM" id="Phobius"/>
    </source>
</evidence>
<reference evidence="4 5" key="1">
    <citation type="submission" date="2019-02" db="EMBL/GenBank/DDBJ databases">
        <title>Deep-cultivation of Planctomycetes and their phenomic and genomic characterization uncovers novel biology.</title>
        <authorList>
            <person name="Wiegand S."/>
            <person name="Jogler M."/>
            <person name="Boedeker C."/>
            <person name="Pinto D."/>
            <person name="Vollmers J."/>
            <person name="Rivas-Marin E."/>
            <person name="Kohn T."/>
            <person name="Peeters S.H."/>
            <person name="Heuer A."/>
            <person name="Rast P."/>
            <person name="Oberbeckmann S."/>
            <person name="Bunk B."/>
            <person name="Jeske O."/>
            <person name="Meyerdierks A."/>
            <person name="Storesund J.E."/>
            <person name="Kallscheuer N."/>
            <person name="Luecker S."/>
            <person name="Lage O.M."/>
            <person name="Pohl T."/>
            <person name="Merkel B.J."/>
            <person name="Hornburger P."/>
            <person name="Mueller R.-W."/>
            <person name="Bruemmer F."/>
            <person name="Labrenz M."/>
            <person name="Spormann A.M."/>
            <person name="Op den Camp H."/>
            <person name="Overmann J."/>
            <person name="Amann R."/>
            <person name="Jetten M.S.M."/>
            <person name="Mascher T."/>
            <person name="Medema M.H."/>
            <person name="Devos D.P."/>
            <person name="Kaster A.-K."/>
            <person name="Ovreas L."/>
            <person name="Rohde M."/>
            <person name="Galperin M.Y."/>
            <person name="Jogler C."/>
        </authorList>
    </citation>
    <scope>NUCLEOTIDE SEQUENCE [LARGE SCALE GENOMIC DNA]</scope>
    <source>
        <strain evidence="4 5">HG66A1</strain>
    </source>
</reference>
<dbReference type="GO" id="GO:0005509">
    <property type="term" value="F:calcium ion binding"/>
    <property type="evidence" value="ECO:0007669"/>
    <property type="project" value="InterPro"/>
</dbReference>
<evidence type="ECO:0000256" key="1">
    <source>
        <dbReference type="SAM" id="Coils"/>
    </source>
</evidence>
<dbReference type="RefSeq" id="WP_145191161.1">
    <property type="nucleotide sequence ID" value="NZ_CP036266.1"/>
</dbReference>
<keyword evidence="2" id="KW-1133">Transmembrane helix</keyword>
<protein>
    <submittedName>
        <fullName evidence="4">Cadherin domain protein</fullName>
    </submittedName>
</protein>
<keyword evidence="2" id="KW-0812">Transmembrane</keyword>
<dbReference type="SUPFAM" id="SSF49313">
    <property type="entry name" value="Cadherin-like"/>
    <property type="match status" value="1"/>
</dbReference>
<dbReference type="EMBL" id="CP036266">
    <property type="protein sequence ID" value="QDT23564.1"/>
    <property type="molecule type" value="Genomic_DNA"/>
</dbReference>
<dbReference type="InterPro" id="IPR015919">
    <property type="entry name" value="Cadherin-like_sf"/>
</dbReference>
<gene>
    <name evidence="4" type="ORF">HG66A1_53860</name>
</gene>
<proteinExistence type="predicted"/>
<organism evidence="4 5">
    <name type="scientific">Gimesia chilikensis</name>
    <dbReference type="NCBI Taxonomy" id="2605989"/>
    <lineage>
        <taxon>Bacteria</taxon>
        <taxon>Pseudomonadati</taxon>
        <taxon>Planctomycetota</taxon>
        <taxon>Planctomycetia</taxon>
        <taxon>Planctomycetales</taxon>
        <taxon>Planctomycetaceae</taxon>
        <taxon>Gimesia</taxon>
    </lineage>
</organism>
<dbReference type="Gene3D" id="2.60.40.10">
    <property type="entry name" value="Immunoglobulins"/>
    <property type="match status" value="1"/>
</dbReference>